<comment type="subcellular location">
    <subcellularLocation>
        <location evidence="1">Nucleus</location>
    </subcellularLocation>
</comment>
<evidence type="ECO:0000256" key="3">
    <source>
        <dbReference type="ARBA" id="ARBA00023015"/>
    </source>
</evidence>
<evidence type="ECO:0000256" key="6">
    <source>
        <dbReference type="ARBA" id="ARBA00023242"/>
    </source>
</evidence>
<reference evidence="8 9" key="1">
    <citation type="journal article" date="2022" name="Gigascience">
        <title>A chromosome-level genome assembly and annotation of the desert horned lizard, Phrynosoma platyrhinos, provides insight into chromosomal rearrangements among reptiles.</title>
        <authorList>
            <person name="Koochekian N."/>
            <person name="Ascanio A."/>
            <person name="Farleigh K."/>
            <person name="Card D.C."/>
            <person name="Schield D.R."/>
            <person name="Castoe T.A."/>
            <person name="Jezkova T."/>
        </authorList>
    </citation>
    <scope>NUCLEOTIDE SEQUENCE [LARGE SCALE GENOMIC DNA]</scope>
    <source>
        <strain evidence="8">NK-2021</strain>
    </source>
</reference>
<dbReference type="EMBL" id="JAIPUX010000439">
    <property type="protein sequence ID" value="KAH0629925.1"/>
    <property type="molecule type" value="Genomic_DNA"/>
</dbReference>
<comment type="caution">
    <text evidence="8">The sequence shown here is derived from an EMBL/GenBank/DDBJ whole genome shotgun (WGS) entry which is preliminary data.</text>
</comment>
<keyword evidence="3" id="KW-0805">Transcription regulation</keyword>
<dbReference type="InterPro" id="IPR036638">
    <property type="entry name" value="HLH_DNA-bd_sf"/>
</dbReference>
<evidence type="ECO:0000313" key="8">
    <source>
        <dbReference type="EMBL" id="KAH0629925.1"/>
    </source>
</evidence>
<gene>
    <name evidence="8" type="ORF">JD844_012416</name>
</gene>
<keyword evidence="6" id="KW-0539">Nucleus</keyword>
<keyword evidence="2" id="KW-0678">Repressor</keyword>
<feature type="compositionally biased region" description="Basic and acidic residues" evidence="7">
    <location>
        <begin position="53"/>
        <end position="65"/>
    </location>
</feature>
<evidence type="ECO:0000256" key="5">
    <source>
        <dbReference type="ARBA" id="ARBA00023163"/>
    </source>
</evidence>
<sequence>MNAEHSRYTTLNLLHRARLHIKKLEEQEQKAQLQKERLRCEQRNLHQRLEELLAHSSMERPRADSLDSSQFSERSDS</sequence>
<proteinExistence type="predicted"/>
<dbReference type="PANTHER" id="PTHR11969:SF6">
    <property type="entry name" value="MAX DIMERIZATION PROTEIN 3"/>
    <property type="match status" value="1"/>
</dbReference>
<keyword evidence="4" id="KW-0238">DNA-binding</keyword>
<evidence type="ECO:0000256" key="1">
    <source>
        <dbReference type="ARBA" id="ARBA00004123"/>
    </source>
</evidence>
<keyword evidence="9" id="KW-1185">Reference proteome</keyword>
<evidence type="ECO:0000256" key="7">
    <source>
        <dbReference type="SAM" id="MobiDB-lite"/>
    </source>
</evidence>
<organism evidence="8 9">
    <name type="scientific">Phrynosoma platyrhinos</name>
    <name type="common">Desert horned lizard</name>
    <dbReference type="NCBI Taxonomy" id="52577"/>
    <lineage>
        <taxon>Eukaryota</taxon>
        <taxon>Metazoa</taxon>
        <taxon>Chordata</taxon>
        <taxon>Craniata</taxon>
        <taxon>Vertebrata</taxon>
        <taxon>Euteleostomi</taxon>
        <taxon>Lepidosauria</taxon>
        <taxon>Squamata</taxon>
        <taxon>Bifurcata</taxon>
        <taxon>Unidentata</taxon>
        <taxon>Episquamata</taxon>
        <taxon>Toxicofera</taxon>
        <taxon>Iguania</taxon>
        <taxon>Phrynosomatidae</taxon>
        <taxon>Phrynosomatinae</taxon>
        <taxon>Phrynosoma</taxon>
    </lineage>
</organism>
<accession>A0ABQ7TJH2</accession>
<feature type="non-terminal residue" evidence="8">
    <location>
        <position position="77"/>
    </location>
</feature>
<evidence type="ECO:0000256" key="2">
    <source>
        <dbReference type="ARBA" id="ARBA00022491"/>
    </source>
</evidence>
<feature type="region of interest" description="Disordered" evidence="7">
    <location>
        <begin position="53"/>
        <end position="77"/>
    </location>
</feature>
<dbReference type="Proteomes" id="UP000826234">
    <property type="component" value="Unassembled WGS sequence"/>
</dbReference>
<evidence type="ECO:0008006" key="10">
    <source>
        <dbReference type="Google" id="ProtNLM"/>
    </source>
</evidence>
<dbReference type="Gene3D" id="4.10.280.10">
    <property type="entry name" value="Helix-loop-helix DNA-binding domain"/>
    <property type="match status" value="1"/>
</dbReference>
<evidence type="ECO:0000313" key="9">
    <source>
        <dbReference type="Proteomes" id="UP000826234"/>
    </source>
</evidence>
<dbReference type="PANTHER" id="PTHR11969">
    <property type="entry name" value="MAX DIMERIZATION, MAD"/>
    <property type="match status" value="1"/>
</dbReference>
<evidence type="ECO:0000256" key="4">
    <source>
        <dbReference type="ARBA" id="ARBA00023125"/>
    </source>
</evidence>
<name>A0ABQ7TJH2_PHRPL</name>
<protein>
    <recommendedName>
        <fullName evidence="10">Max dimerization protein 3</fullName>
    </recommendedName>
</protein>
<keyword evidence="5" id="KW-0804">Transcription</keyword>
<feature type="compositionally biased region" description="Polar residues" evidence="7">
    <location>
        <begin position="66"/>
        <end position="77"/>
    </location>
</feature>